<dbReference type="Pfam" id="PF04055">
    <property type="entry name" value="Radical_SAM"/>
    <property type="match status" value="1"/>
</dbReference>
<dbReference type="InterPro" id="IPR050377">
    <property type="entry name" value="Radical_SAM_PqqE_MftC-like"/>
</dbReference>
<dbReference type="SUPFAM" id="SSF102114">
    <property type="entry name" value="Radical SAM enzymes"/>
    <property type="match status" value="1"/>
</dbReference>
<dbReference type="GO" id="GO:0003824">
    <property type="term" value="F:catalytic activity"/>
    <property type="evidence" value="ECO:0007669"/>
    <property type="project" value="InterPro"/>
</dbReference>
<dbReference type="GO" id="GO:0046872">
    <property type="term" value="F:metal ion binding"/>
    <property type="evidence" value="ECO:0007669"/>
    <property type="project" value="UniProtKB-KW"/>
</dbReference>
<keyword evidence="2" id="KW-0479">Metal-binding</keyword>
<dbReference type="NCBIfam" id="TIGR04085">
    <property type="entry name" value="rSAM_more_4Fe4S"/>
    <property type="match status" value="1"/>
</dbReference>
<dbReference type="InterPro" id="IPR007197">
    <property type="entry name" value="rSAM"/>
</dbReference>
<keyword evidence="1" id="KW-0949">S-adenosyl-L-methionine</keyword>
<dbReference type="CDD" id="cd21109">
    <property type="entry name" value="SPASM"/>
    <property type="match status" value="1"/>
</dbReference>
<keyword evidence="7" id="KW-1185">Reference proteome</keyword>
<keyword evidence="4" id="KW-0411">Iron-sulfur</keyword>
<organism evidence="6 7">
    <name type="scientific">Methanoculleus taiwanensis</name>
    <dbReference type="NCBI Taxonomy" id="1550565"/>
    <lineage>
        <taxon>Archaea</taxon>
        <taxon>Methanobacteriati</taxon>
        <taxon>Methanobacteriota</taxon>
        <taxon>Stenosarchaea group</taxon>
        <taxon>Methanomicrobia</taxon>
        <taxon>Methanomicrobiales</taxon>
        <taxon>Methanomicrobiaceae</taxon>
        <taxon>Methanoculleus</taxon>
    </lineage>
</organism>
<evidence type="ECO:0000256" key="1">
    <source>
        <dbReference type="ARBA" id="ARBA00022691"/>
    </source>
</evidence>
<proteinExistence type="predicted"/>
<sequence length="289" mass="32448">MDLLFSDFVKIVEQFPYLKRIHLQGIGEPLLCRDLLQMVHYCTGRGIAVGTTTNAMLIDESVARQLVASGIDSVTVSFDSSSPSTFERIRRGSCFDTIRRSVQTLVEHRREPGKPRLSFLFTGTTENIHDLPDVVTTAHEWGIGHVFAQEALIFGEDALDQRMTGLKLSENPESTRTVLREAARRATEYGIPFEWFGLRNGGAIGTDIPPYLHGDVRLCRNAFRSCYITVDGYVVPCSCYPDPEKFNFGNILKENFSEIWNGEKYVAFRRAKLSGQAIPLCSECTVPKL</sequence>
<evidence type="ECO:0000256" key="4">
    <source>
        <dbReference type="ARBA" id="ARBA00023014"/>
    </source>
</evidence>
<dbReference type="EMBL" id="LHQS01000001">
    <property type="protein sequence ID" value="RXE56743.1"/>
    <property type="molecule type" value="Genomic_DNA"/>
</dbReference>
<dbReference type="Pfam" id="PF13186">
    <property type="entry name" value="SPASM"/>
    <property type="match status" value="1"/>
</dbReference>
<dbReference type="PANTHER" id="PTHR11228:SF7">
    <property type="entry name" value="PQQA PEPTIDE CYCLASE"/>
    <property type="match status" value="1"/>
</dbReference>
<accession>A0A498H210</accession>
<keyword evidence="3" id="KW-0408">Iron</keyword>
<evidence type="ECO:0000256" key="3">
    <source>
        <dbReference type="ARBA" id="ARBA00023004"/>
    </source>
</evidence>
<dbReference type="PANTHER" id="PTHR11228">
    <property type="entry name" value="RADICAL SAM DOMAIN PROTEIN"/>
    <property type="match status" value="1"/>
</dbReference>
<dbReference type="InterPro" id="IPR023885">
    <property type="entry name" value="4Fe4S-binding_SPASM_dom"/>
</dbReference>
<dbReference type="AlphaFoldDB" id="A0A498H210"/>
<comment type="caution">
    <text evidence="6">The sequence shown here is derived from an EMBL/GenBank/DDBJ whole genome shotgun (WGS) entry which is preliminary data.</text>
</comment>
<name>A0A498H210_9EURY</name>
<dbReference type="InterPro" id="IPR058240">
    <property type="entry name" value="rSAM_sf"/>
</dbReference>
<protein>
    <recommendedName>
        <fullName evidence="5">Radical SAM core domain-containing protein</fullName>
    </recommendedName>
</protein>
<reference evidence="6 7" key="1">
    <citation type="journal article" date="2015" name="Int. J. Syst. Evol. Microbiol.">
        <title>Methanoculleus taiwanensis sp. nov., a methanogen isolated from deep marine sediment at the deformation front area near Taiwan.</title>
        <authorList>
            <person name="Weng C.Y."/>
            <person name="Chen S.C."/>
            <person name="Lai M.C."/>
            <person name="Wu S.Y."/>
            <person name="Lin S."/>
            <person name="Yang T.F."/>
            <person name="Chen P.C."/>
        </authorList>
    </citation>
    <scope>NUCLEOTIDE SEQUENCE [LARGE SCALE GENOMIC DNA]</scope>
    <source>
        <strain evidence="6 7">CYW4</strain>
    </source>
</reference>
<dbReference type="GO" id="GO:0051536">
    <property type="term" value="F:iron-sulfur cluster binding"/>
    <property type="evidence" value="ECO:0007669"/>
    <property type="project" value="UniProtKB-KW"/>
</dbReference>
<dbReference type="Proteomes" id="UP000290932">
    <property type="component" value="Unassembled WGS sequence"/>
</dbReference>
<evidence type="ECO:0000259" key="5">
    <source>
        <dbReference type="PROSITE" id="PS51918"/>
    </source>
</evidence>
<evidence type="ECO:0000313" key="6">
    <source>
        <dbReference type="EMBL" id="RXE56743.1"/>
    </source>
</evidence>
<evidence type="ECO:0000313" key="7">
    <source>
        <dbReference type="Proteomes" id="UP000290932"/>
    </source>
</evidence>
<dbReference type="InterPro" id="IPR013785">
    <property type="entry name" value="Aldolase_TIM"/>
</dbReference>
<evidence type="ECO:0000256" key="2">
    <source>
        <dbReference type="ARBA" id="ARBA00022723"/>
    </source>
</evidence>
<feature type="domain" description="Radical SAM core" evidence="5">
    <location>
        <begin position="1"/>
        <end position="192"/>
    </location>
</feature>
<dbReference type="PROSITE" id="PS51918">
    <property type="entry name" value="RADICAL_SAM"/>
    <property type="match status" value="1"/>
</dbReference>
<dbReference type="Gene3D" id="3.20.20.70">
    <property type="entry name" value="Aldolase class I"/>
    <property type="match status" value="1"/>
</dbReference>
<gene>
    <name evidence="6" type="ORF">ABH15_00770</name>
</gene>